<dbReference type="PROSITE" id="PS51733">
    <property type="entry name" value="BPL_LPL_CATALYTIC"/>
    <property type="match status" value="1"/>
</dbReference>
<dbReference type="NCBIfam" id="TIGR00121">
    <property type="entry name" value="birA_ligase"/>
    <property type="match status" value="1"/>
</dbReference>
<dbReference type="GO" id="GO:0005737">
    <property type="term" value="C:cytoplasm"/>
    <property type="evidence" value="ECO:0007669"/>
    <property type="project" value="TreeGrafter"/>
</dbReference>
<dbReference type="PANTHER" id="PTHR12835">
    <property type="entry name" value="BIOTIN PROTEIN LIGASE"/>
    <property type="match status" value="1"/>
</dbReference>
<reference evidence="4 5" key="1">
    <citation type="submission" date="2012-05" db="EMBL/GenBank/DDBJ databases">
        <title>Recombination and specialization in a pathogen metapopulation.</title>
        <authorList>
            <person name="Gardiner A."/>
            <person name="Kemen E."/>
            <person name="Schultz-Larsen T."/>
            <person name="MacLean D."/>
            <person name="Van Oosterhout C."/>
            <person name="Jones J.D.G."/>
        </authorList>
    </citation>
    <scope>NUCLEOTIDE SEQUENCE [LARGE SCALE GENOMIC DNA]</scope>
    <source>
        <strain evidence="4 5">Ac Nc2</strain>
    </source>
</reference>
<evidence type="ECO:0000313" key="5">
    <source>
        <dbReference type="Proteomes" id="UP000053237"/>
    </source>
</evidence>
<dbReference type="GO" id="GO:0004077">
    <property type="term" value="F:biotin--[biotin carboxyl-carrier protein] ligase activity"/>
    <property type="evidence" value="ECO:0007669"/>
    <property type="project" value="InterPro"/>
</dbReference>
<dbReference type="Pfam" id="PF03099">
    <property type="entry name" value="BPL_LplA_LipB"/>
    <property type="match status" value="1"/>
</dbReference>
<dbReference type="InterPro" id="IPR045864">
    <property type="entry name" value="aa-tRNA-synth_II/BPL/LPL"/>
</dbReference>
<organism evidence="4 5">
    <name type="scientific">Albugo candida</name>
    <dbReference type="NCBI Taxonomy" id="65357"/>
    <lineage>
        <taxon>Eukaryota</taxon>
        <taxon>Sar</taxon>
        <taxon>Stramenopiles</taxon>
        <taxon>Oomycota</taxon>
        <taxon>Peronosporomycetes</taxon>
        <taxon>Albuginales</taxon>
        <taxon>Albuginaceae</taxon>
        <taxon>Albugo</taxon>
    </lineage>
</organism>
<evidence type="ECO:0000256" key="1">
    <source>
        <dbReference type="ARBA" id="ARBA00009934"/>
    </source>
</evidence>
<name>A0A024GKW7_9STRA</name>
<gene>
    <name evidence="4" type="ORF">BN9_085330</name>
</gene>
<sequence length="308" mass="34522">MSDTLCFVCSERLVPAATTWQKALISSIVLYRVDEDKQGTGVNEVDMCLEEYRRTLNTEQLGQCLLYCKRLDSTQTYLHLTLKPRAPDGFVCFTKSQTDGKGRGKNKWESPEGCLTFSYNSTFTDGNTLPLIQYLVSLAIIKCVEKWDPTCTCVQIKWPNDIYANGQKIGGVLCQSEFSNGTFGVTTGVGLNLSNCEPTTCLCDVISNASGLTKEAFLATFCNILEPMEKQFKISGFEPFRREYLQKWLHTNQKVRYRYDRDSQAMPAVIRGLTQNGCLLAEGSAGQKLELYPDGNSLDFFSGLLTRK</sequence>
<evidence type="ECO:0000256" key="2">
    <source>
        <dbReference type="ARBA" id="ARBA00022598"/>
    </source>
</evidence>
<dbReference type="AlphaFoldDB" id="A0A024GKW7"/>
<dbReference type="InterPro" id="IPR004408">
    <property type="entry name" value="Biotin_CoA_COase_ligase"/>
</dbReference>
<feature type="domain" description="BPL/LPL catalytic" evidence="3">
    <location>
        <begin position="50"/>
        <end position="236"/>
    </location>
</feature>
<dbReference type="Gene3D" id="3.30.930.10">
    <property type="entry name" value="Bira Bifunctional Protein, Domain 2"/>
    <property type="match status" value="1"/>
</dbReference>
<accession>A0A024GKW7</accession>
<comment type="caution">
    <text evidence="4">The sequence shown here is derived from an EMBL/GenBank/DDBJ whole genome shotgun (WGS) entry which is preliminary data.</text>
</comment>
<evidence type="ECO:0000259" key="3">
    <source>
        <dbReference type="PROSITE" id="PS51733"/>
    </source>
</evidence>
<comment type="similarity">
    <text evidence="1">Belongs to the biotin--protein ligase family.</text>
</comment>
<keyword evidence="5" id="KW-1185">Reference proteome</keyword>
<proteinExistence type="inferred from homology"/>
<protein>
    <recommendedName>
        <fullName evidence="3">BPL/LPL catalytic domain-containing protein</fullName>
    </recommendedName>
</protein>
<keyword evidence="2" id="KW-0436">Ligase</keyword>
<dbReference type="InterPro" id="IPR004143">
    <property type="entry name" value="BPL_LPL_catalytic"/>
</dbReference>
<dbReference type="CDD" id="cd16442">
    <property type="entry name" value="BPL"/>
    <property type="match status" value="1"/>
</dbReference>
<dbReference type="PANTHER" id="PTHR12835:SF5">
    <property type="entry name" value="BIOTIN--PROTEIN LIGASE"/>
    <property type="match status" value="1"/>
</dbReference>
<evidence type="ECO:0000313" key="4">
    <source>
        <dbReference type="EMBL" id="CCI47526.1"/>
    </source>
</evidence>
<dbReference type="InParanoid" id="A0A024GKW7"/>
<dbReference type="EMBL" id="CAIX01000173">
    <property type="protein sequence ID" value="CCI47526.1"/>
    <property type="molecule type" value="Genomic_DNA"/>
</dbReference>
<dbReference type="SUPFAM" id="SSF55681">
    <property type="entry name" value="Class II aaRS and biotin synthetases"/>
    <property type="match status" value="1"/>
</dbReference>
<dbReference type="STRING" id="65357.A0A024GKW7"/>
<dbReference type="Proteomes" id="UP000053237">
    <property type="component" value="Unassembled WGS sequence"/>
</dbReference>
<dbReference type="OrthoDB" id="10250105at2759"/>